<evidence type="ECO:0000313" key="2">
    <source>
        <dbReference type="Proteomes" id="UP000499080"/>
    </source>
</evidence>
<comment type="caution">
    <text evidence="1">The sequence shown here is derived from an EMBL/GenBank/DDBJ whole genome shotgun (WGS) entry which is preliminary data.</text>
</comment>
<dbReference type="AlphaFoldDB" id="A0A4Y2UAN8"/>
<evidence type="ECO:0000313" key="1">
    <source>
        <dbReference type="EMBL" id="GBO10065.1"/>
    </source>
</evidence>
<sequence length="120" mass="13093">MSVSTSGTTIPSSAACSFVVSLIRGPAGSPVQAAPAKVVTGYRPKNTQQLLRSMQLQSLRWQHHKCHLFHLLATSDDGSTTQASLVQIYPTHFCTKVPAQTMGQHYGICTSTRKSNYRFP</sequence>
<protein>
    <submittedName>
        <fullName evidence="1">Uncharacterized protein</fullName>
    </submittedName>
</protein>
<name>A0A4Y2UAN8_ARAVE</name>
<organism evidence="1 2">
    <name type="scientific">Araneus ventricosus</name>
    <name type="common">Orbweaver spider</name>
    <name type="synonym">Epeira ventricosa</name>
    <dbReference type="NCBI Taxonomy" id="182803"/>
    <lineage>
        <taxon>Eukaryota</taxon>
        <taxon>Metazoa</taxon>
        <taxon>Ecdysozoa</taxon>
        <taxon>Arthropoda</taxon>
        <taxon>Chelicerata</taxon>
        <taxon>Arachnida</taxon>
        <taxon>Araneae</taxon>
        <taxon>Araneomorphae</taxon>
        <taxon>Entelegynae</taxon>
        <taxon>Araneoidea</taxon>
        <taxon>Araneidae</taxon>
        <taxon>Araneus</taxon>
    </lineage>
</organism>
<keyword evidence="2" id="KW-1185">Reference proteome</keyword>
<proteinExistence type="predicted"/>
<gene>
    <name evidence="1" type="ORF">AVEN_125276_1</name>
</gene>
<accession>A0A4Y2UAN8</accession>
<reference evidence="1 2" key="1">
    <citation type="journal article" date="2019" name="Sci. Rep.">
        <title>Orb-weaving spider Araneus ventricosus genome elucidates the spidroin gene catalogue.</title>
        <authorList>
            <person name="Kono N."/>
            <person name="Nakamura H."/>
            <person name="Ohtoshi R."/>
            <person name="Moran D.A.P."/>
            <person name="Shinohara A."/>
            <person name="Yoshida Y."/>
            <person name="Fujiwara M."/>
            <person name="Mori M."/>
            <person name="Tomita M."/>
            <person name="Arakawa K."/>
        </authorList>
    </citation>
    <scope>NUCLEOTIDE SEQUENCE [LARGE SCALE GENOMIC DNA]</scope>
</reference>
<dbReference type="Proteomes" id="UP000499080">
    <property type="component" value="Unassembled WGS sequence"/>
</dbReference>
<dbReference type="EMBL" id="BGPR01035308">
    <property type="protein sequence ID" value="GBO10065.1"/>
    <property type="molecule type" value="Genomic_DNA"/>
</dbReference>